<feature type="region of interest" description="Disordered" evidence="2">
    <location>
        <begin position="120"/>
        <end position="196"/>
    </location>
</feature>
<feature type="compositionally biased region" description="Low complexity" evidence="2">
    <location>
        <begin position="43"/>
        <end position="54"/>
    </location>
</feature>
<comment type="caution">
    <text evidence="3">The sequence shown here is derived from an EMBL/GenBank/DDBJ whole genome shotgun (WGS) entry which is preliminary data.</text>
</comment>
<feature type="compositionally biased region" description="Basic and acidic residues" evidence="2">
    <location>
        <begin position="1643"/>
        <end position="1655"/>
    </location>
</feature>
<protein>
    <submittedName>
        <fullName evidence="3">Uncharacterized protein</fullName>
    </submittedName>
</protein>
<feature type="compositionally biased region" description="Polar residues" evidence="2">
    <location>
        <begin position="55"/>
        <end position="68"/>
    </location>
</feature>
<feature type="compositionally biased region" description="Basic and acidic residues" evidence="2">
    <location>
        <begin position="1566"/>
        <end position="1577"/>
    </location>
</feature>
<evidence type="ECO:0000313" key="4">
    <source>
        <dbReference type="Proteomes" id="UP000179807"/>
    </source>
</evidence>
<gene>
    <name evidence="3" type="ORF">TRFO_20297</name>
</gene>
<evidence type="ECO:0000256" key="2">
    <source>
        <dbReference type="SAM" id="MobiDB-lite"/>
    </source>
</evidence>
<feature type="compositionally biased region" description="Basic and acidic residues" evidence="2">
    <location>
        <begin position="1705"/>
        <end position="1716"/>
    </location>
</feature>
<dbReference type="RefSeq" id="XP_068363553.1">
    <property type="nucleotide sequence ID" value="XM_068501315.1"/>
</dbReference>
<feature type="region of interest" description="Disordered" evidence="2">
    <location>
        <begin position="888"/>
        <end position="922"/>
    </location>
</feature>
<dbReference type="EMBL" id="MLAK01000612">
    <property type="protein sequence ID" value="OHT10417.1"/>
    <property type="molecule type" value="Genomic_DNA"/>
</dbReference>
<feature type="compositionally biased region" description="Polar residues" evidence="2">
    <location>
        <begin position="888"/>
        <end position="910"/>
    </location>
</feature>
<feature type="compositionally biased region" description="Polar residues" evidence="2">
    <location>
        <begin position="2089"/>
        <end position="2099"/>
    </location>
</feature>
<keyword evidence="4" id="KW-1185">Reference proteome</keyword>
<proteinExistence type="predicted"/>
<feature type="compositionally biased region" description="Basic residues" evidence="2">
    <location>
        <begin position="1582"/>
        <end position="1600"/>
    </location>
</feature>
<feature type="region of interest" description="Disordered" evidence="2">
    <location>
        <begin position="2077"/>
        <end position="2201"/>
    </location>
</feature>
<dbReference type="VEuPathDB" id="TrichDB:TRFO_20297"/>
<feature type="compositionally biased region" description="Low complexity" evidence="2">
    <location>
        <begin position="2122"/>
        <end position="2137"/>
    </location>
</feature>
<evidence type="ECO:0000256" key="1">
    <source>
        <dbReference type="SAM" id="Coils"/>
    </source>
</evidence>
<feature type="compositionally biased region" description="Basic residues" evidence="2">
    <location>
        <begin position="153"/>
        <end position="163"/>
    </location>
</feature>
<feature type="compositionally biased region" description="Low complexity" evidence="2">
    <location>
        <begin position="1913"/>
        <end position="1941"/>
    </location>
</feature>
<feature type="compositionally biased region" description="Basic and acidic residues" evidence="2">
    <location>
        <begin position="8"/>
        <end position="21"/>
    </location>
</feature>
<dbReference type="GeneID" id="94836019"/>
<feature type="compositionally biased region" description="Polar residues" evidence="2">
    <location>
        <begin position="2161"/>
        <end position="2180"/>
    </location>
</feature>
<feature type="region of interest" description="Disordered" evidence="2">
    <location>
        <begin position="212"/>
        <end position="266"/>
    </location>
</feature>
<feature type="compositionally biased region" description="Polar residues" evidence="2">
    <location>
        <begin position="1869"/>
        <end position="1883"/>
    </location>
</feature>
<feature type="compositionally biased region" description="Low complexity" evidence="2">
    <location>
        <begin position="1857"/>
        <end position="1868"/>
    </location>
</feature>
<feature type="compositionally biased region" description="Polar residues" evidence="2">
    <location>
        <begin position="77"/>
        <end position="92"/>
    </location>
</feature>
<feature type="compositionally biased region" description="Basic and acidic residues" evidence="2">
    <location>
        <begin position="1746"/>
        <end position="1769"/>
    </location>
</feature>
<feature type="region of interest" description="Disordered" evidence="2">
    <location>
        <begin position="1566"/>
        <end position="1600"/>
    </location>
</feature>
<feature type="compositionally biased region" description="Basic residues" evidence="2">
    <location>
        <begin position="2181"/>
        <end position="2201"/>
    </location>
</feature>
<feature type="region of interest" description="Disordered" evidence="2">
    <location>
        <begin position="43"/>
        <end position="104"/>
    </location>
</feature>
<feature type="region of interest" description="Disordered" evidence="2">
    <location>
        <begin position="324"/>
        <end position="495"/>
    </location>
</feature>
<feature type="coiled-coil region" evidence="1">
    <location>
        <begin position="1248"/>
        <end position="1299"/>
    </location>
</feature>
<feature type="region of interest" description="Disordered" evidence="2">
    <location>
        <begin position="1616"/>
        <end position="1669"/>
    </location>
</feature>
<accession>A0A1J4KG93</accession>
<feature type="region of interest" description="Disordered" evidence="2">
    <location>
        <begin position="1054"/>
        <end position="1105"/>
    </location>
</feature>
<evidence type="ECO:0000313" key="3">
    <source>
        <dbReference type="EMBL" id="OHT10417.1"/>
    </source>
</evidence>
<feature type="compositionally biased region" description="Low complexity" evidence="2">
    <location>
        <begin position="1070"/>
        <end position="1081"/>
    </location>
</feature>
<reference evidence="3" key="1">
    <citation type="submission" date="2016-10" db="EMBL/GenBank/DDBJ databases">
        <authorList>
            <person name="Benchimol M."/>
            <person name="Almeida L.G."/>
            <person name="Vasconcelos A.T."/>
            <person name="Perreira-Neves A."/>
            <person name="Rosa I.A."/>
            <person name="Tasca T."/>
            <person name="Bogo M.R."/>
            <person name="de Souza W."/>
        </authorList>
    </citation>
    <scope>NUCLEOTIDE SEQUENCE [LARGE SCALE GENOMIC DNA]</scope>
    <source>
        <strain evidence="3">K</strain>
    </source>
</reference>
<feature type="compositionally biased region" description="Basic and acidic residues" evidence="2">
    <location>
        <begin position="1082"/>
        <end position="1091"/>
    </location>
</feature>
<feature type="compositionally biased region" description="Polar residues" evidence="2">
    <location>
        <begin position="1717"/>
        <end position="1729"/>
    </location>
</feature>
<organism evidence="3 4">
    <name type="scientific">Tritrichomonas foetus</name>
    <dbReference type="NCBI Taxonomy" id="1144522"/>
    <lineage>
        <taxon>Eukaryota</taxon>
        <taxon>Metamonada</taxon>
        <taxon>Parabasalia</taxon>
        <taxon>Tritrichomonadida</taxon>
        <taxon>Tritrichomonadidae</taxon>
        <taxon>Tritrichomonas</taxon>
    </lineage>
</organism>
<keyword evidence="1" id="KW-0175">Coiled coil</keyword>
<feature type="compositionally biased region" description="Polar residues" evidence="2">
    <location>
        <begin position="404"/>
        <end position="427"/>
    </location>
</feature>
<name>A0A1J4KG93_9EUKA</name>
<feature type="compositionally biased region" description="Low complexity" evidence="2">
    <location>
        <begin position="1978"/>
        <end position="1996"/>
    </location>
</feature>
<feature type="compositionally biased region" description="Polar residues" evidence="2">
    <location>
        <begin position="1795"/>
        <end position="1847"/>
    </location>
</feature>
<feature type="compositionally biased region" description="Polar residues" evidence="2">
    <location>
        <begin position="480"/>
        <end position="495"/>
    </location>
</feature>
<dbReference type="Proteomes" id="UP000179807">
    <property type="component" value="Unassembled WGS sequence"/>
</dbReference>
<feature type="compositionally biased region" description="Low complexity" evidence="2">
    <location>
        <begin position="212"/>
        <end position="225"/>
    </location>
</feature>
<sequence length="2201" mass="250453">MKNMNENSTRRSDRERLKNSFKDRFRQEISDYVADIDEDISLSGRSSSASNYSSTKRNNYSGNFSTSPFREKKSIRRSNLSRGYQENGTLMNYSGYEDESPNLGSIVPLDDDDFTNVGFPMMDDSSESSQASRNNFDIPKKRVRSKSPNTRFTLKRPRAKQIPRSKSPSAFAWRPTREVNKTENFQNGEMDQDKHYSSNYLNSYNYNKYKITGNNSSETSPNTSPKLKQSNNYYDPKNYIEQDDSSPYTSNQDNYNVDSNSSNTQFNSSINSNSYYIESHQSYFKEEQSKPHSALSNYQTKVKKNVYQSKLMNNKNTENYSNALASEDQIRSPPSPGRFKSKIPSRSPSPPKHLRGLEIDEPLESQNKKPKKKTVKKVFKHADQKNQNNTVDPISPKENKFDYNSHNSLNYQSNDSNSPKQNSPKQNSPRKSRIPSPRKSLQKENASPSKFKKSPQADKYSPVRDEYSPQQKISPPKENYYTQKFNSSPQRNSLSNKHSYEHFVSPQTISETNISDMKKDTNSENLSILLSPGRISPLNMPTQGKTSPHLYNTVNLNISPTKNYTVNNTNQFSNTYAKVNITNYNDNNNEGESLISFSPVEETNNKTQDFLSTMFSTPVNRGNLNGMNTLVDDLIDFTDFTTSQQKSKGGLITPPHQNQFENLINRNISTSPPFSIVDIPFIDTTNGENNKIENPIPILQINSDKSSDKNSDVIYQLNSAGELTPLVLDSTSSVVSNPQPHVYKERNAQSKQVKTEIMSCINIEKIDGVIEIEKDEECIDIKLNQHESNHENPDSFHSEDSYPGIKEIVTNDNANSNNSNILIISEGTTSNQADYSSNTSQSSPKQITSFSSDVKNNSQEITYIDLNEEDDDIVKEVLLEISQESIHSNTEVTSNNQESTTLPENEQLSENQEEIESDNSSHYSAADSLLPVEDDDFLNDLSDKLFEKDNDISIPELQEPELYNKPEPEAIQNLSFNEETEYEFHEEEGSENEQSSPQKQILIYTDESNSPEKLKNTVIVQMSSSMNLDDYSNYESQSFFVQEEPVNINNRLCQSSHNEKNNDSYETDDSFNANNSNSSIFNDDKKRERNNSSRSQNNTDNDETFMKFNHEDDVNLSWKEEENTSNKYFDKNHENGEIHMINNHEIKLQKTFEEKVSDEIASVNNNKIINDKDLTRYSYKDCNKKVGFNESSHDDVEEDIIGDIEKEIHDNKKDNNEEEEEDIHDHFVKETNYYYKPEANDNMDEELNDYMEEDINDMEEELNDNMEDEDFHDDIEEGITDLEEDINDMEEDINDNIDEEDIYDDNEEEDNYGIKTNENMEEQFNDDIKENINNQKFDGYKVRRNDDADKEFVPKVDMQELSNSIYTRIFTNKLIKSLVLSITNVPEIPEKPPLKNYIGDETEDIIFAFQERMCSVIEVDVITKNNKSISLFPMDLNNYIKNGKCILLKDEENDDRNNGKGSKGPKKFNLRRPVSKKVINSKGNIGIHHNNKDIKYDDQMNNNATETELDVSSDTITHETSNLKDESNMQEIHPLSNINENSQMKEMTKDYNAYIIHHNKTEDTIKEEHDNSKEAPDINKNINKKTRPSLKSPTKLKKKNEKQEFRLVKLAGIRQSPTKTVSEEEPIQENPIKQKSKIHRIIHNNETHKKPIKDLESEESEKDTSINTLENTITPIKSKIIDKKIANKDTGKKLPQRKSPITRPPKVEEIDYKSNEPDNSNNDTLNSNIPSRRKKSPSRSLYDSALNKKEINEIDKQVKNENNLKDQKKGKNKFSQKTKIPPPRKSSIKFVPDKTQLTSLSTPPKGISHSQDSPSFSTKNIDSNTNNESPILSPSNNLLDENQNSGYESPGIALNLSPSSDKISASSSPVHESSIPTPNNSLSKKNKQHHSIGMPNSRLYSEPEHTTTPNRTVSYSQNSSVKKSNNKNITSSKISTSFRSSQNPADLSQEVKIGNNNPSSKEIKIEKKNANLKININSMPKSTGTTTTSSPQKSPPRIQSRDTIEKPSKLSAALVDINDENGIFIDPDINEDGLNSNSSDAHSESKMIKPTSFSFKCNSNNNDDKAVKPSSVIIETKSMKKNQAKTPKVSLNQGSTGLKFSNKPHSALKKDARIEQINQNTSSSSSISSLSSNIKKSMNPIKSKGKITSQPPKEVPDNSQKEMLNLNESNSKQNETSSRRSAAKTKPHFSLKKPVKKSNKK</sequence>
<feature type="region of interest" description="Disordered" evidence="2">
    <location>
        <begin position="1"/>
        <end position="21"/>
    </location>
</feature>
<feature type="compositionally biased region" description="Basic residues" evidence="2">
    <location>
        <begin position="368"/>
        <end position="379"/>
    </location>
</feature>
<feature type="region of interest" description="Disordered" evidence="2">
    <location>
        <begin position="830"/>
        <end position="853"/>
    </location>
</feature>
<feature type="compositionally biased region" description="Polar residues" evidence="2">
    <location>
        <begin position="245"/>
        <end position="266"/>
    </location>
</feature>
<feature type="region of interest" description="Disordered" evidence="2">
    <location>
        <begin position="1684"/>
        <end position="2006"/>
    </location>
</feature>